<keyword evidence="5" id="KW-1185">Reference proteome</keyword>
<dbReference type="RefSeq" id="WP_253061344.1">
    <property type="nucleotide sequence ID" value="NZ_JAMXWM010000008.1"/>
</dbReference>
<sequence length="404" mass="45166">MILNKGLFTNSYVYDEANHLTGLSYTKDSDNSLALNDTYSYDHSGNITKASDSDGDSTYTYDGNSQLTKEVLPDGTTNTYTYDSVGNRTASQVNGKAATFTCNDANQILMKNGTAFSYDADGNLTQNDQFNYEYDAMGNQTKVSKLDGTEVARYEYDENGLRTKKIMGDQTNEYYYDSDSNNLILRLSKKGNELQSYHYYQWDPNGHVVGMVVKDKDFSGNWKTTPYYFLTDQRGDVVQIVNKSGDQVGSYTYDAYGNILSEGGAIAKDNEVRYASYTYDSETQHYYLQARYYDPQNGNLLSMDPDPGDDDDTLSQNGYTYAENNPMTHVDPGGNFALAAIIFIPVVGEYVAAGVLIAAGAYLTGYGVWHLTKKAKSIIMRAQNNKQKSKKIESLEKNVEKDKR</sequence>
<dbReference type="NCBIfam" id="TIGR03696">
    <property type="entry name" value="Rhs_assc_core"/>
    <property type="match status" value="1"/>
</dbReference>
<dbReference type="NCBIfam" id="TIGR01643">
    <property type="entry name" value="YD_repeat_2x"/>
    <property type="match status" value="2"/>
</dbReference>
<name>A0ABW5S2V9_9BACL</name>
<dbReference type="InterPro" id="IPR022385">
    <property type="entry name" value="Rhs_assc_core"/>
</dbReference>
<dbReference type="InterPro" id="IPR006530">
    <property type="entry name" value="YD"/>
</dbReference>
<keyword evidence="2" id="KW-0812">Transmembrane</keyword>
<feature type="transmembrane region" description="Helical" evidence="2">
    <location>
        <begin position="350"/>
        <end position="371"/>
    </location>
</feature>
<keyword evidence="2" id="KW-1133">Transmembrane helix</keyword>
<evidence type="ECO:0000256" key="1">
    <source>
        <dbReference type="ARBA" id="ARBA00022737"/>
    </source>
</evidence>
<dbReference type="InterPro" id="IPR056823">
    <property type="entry name" value="TEN-like_YD-shell"/>
</dbReference>
<accession>A0ABW5S2V9</accession>
<gene>
    <name evidence="4" type="ORF">ACFSUE_09340</name>
</gene>
<reference evidence="5" key="1">
    <citation type="journal article" date="2019" name="Int. J. Syst. Evol. Microbiol.">
        <title>The Global Catalogue of Microorganisms (GCM) 10K type strain sequencing project: providing services to taxonomists for standard genome sequencing and annotation.</title>
        <authorList>
            <consortium name="The Broad Institute Genomics Platform"/>
            <consortium name="The Broad Institute Genome Sequencing Center for Infectious Disease"/>
            <person name="Wu L."/>
            <person name="Ma J."/>
        </authorList>
    </citation>
    <scope>NUCLEOTIDE SEQUENCE [LARGE SCALE GENOMIC DNA]</scope>
    <source>
        <strain evidence="5">TISTR 2466</strain>
    </source>
</reference>
<dbReference type="PANTHER" id="PTHR32305:SF17">
    <property type="entry name" value="TRNA NUCLEASE WAPA"/>
    <property type="match status" value="1"/>
</dbReference>
<protein>
    <submittedName>
        <fullName evidence="4">RHS repeat domain-containing protein</fullName>
    </submittedName>
</protein>
<evidence type="ECO:0000259" key="3">
    <source>
        <dbReference type="Pfam" id="PF25023"/>
    </source>
</evidence>
<evidence type="ECO:0000256" key="2">
    <source>
        <dbReference type="SAM" id="Phobius"/>
    </source>
</evidence>
<proteinExistence type="predicted"/>
<comment type="caution">
    <text evidence="4">The sequence shown here is derived from an EMBL/GenBank/DDBJ whole genome shotgun (WGS) entry which is preliminary data.</text>
</comment>
<keyword evidence="1" id="KW-0677">Repeat</keyword>
<dbReference type="PANTHER" id="PTHR32305">
    <property type="match status" value="1"/>
</dbReference>
<feature type="domain" description="Teneurin-like YD-shell" evidence="3">
    <location>
        <begin position="5"/>
        <end position="327"/>
    </location>
</feature>
<dbReference type="Proteomes" id="UP001597399">
    <property type="component" value="Unassembled WGS sequence"/>
</dbReference>
<evidence type="ECO:0000313" key="5">
    <source>
        <dbReference type="Proteomes" id="UP001597399"/>
    </source>
</evidence>
<keyword evidence="2" id="KW-0472">Membrane</keyword>
<dbReference type="Pfam" id="PF25023">
    <property type="entry name" value="TEN_YD-shell"/>
    <property type="match status" value="1"/>
</dbReference>
<organism evidence="4 5">
    <name type="scientific">Sporolactobacillus shoreicorticis</name>
    <dbReference type="NCBI Taxonomy" id="1923877"/>
    <lineage>
        <taxon>Bacteria</taxon>
        <taxon>Bacillati</taxon>
        <taxon>Bacillota</taxon>
        <taxon>Bacilli</taxon>
        <taxon>Bacillales</taxon>
        <taxon>Sporolactobacillaceae</taxon>
        <taxon>Sporolactobacillus</taxon>
    </lineage>
</organism>
<dbReference type="Gene3D" id="2.180.10.10">
    <property type="entry name" value="RHS repeat-associated core"/>
    <property type="match status" value="1"/>
</dbReference>
<dbReference type="EMBL" id="JBHUMQ010000023">
    <property type="protein sequence ID" value="MFD2693825.1"/>
    <property type="molecule type" value="Genomic_DNA"/>
</dbReference>
<dbReference type="InterPro" id="IPR050708">
    <property type="entry name" value="T6SS_VgrG/RHS"/>
</dbReference>
<evidence type="ECO:0000313" key="4">
    <source>
        <dbReference type="EMBL" id="MFD2693825.1"/>
    </source>
</evidence>